<proteinExistence type="predicted"/>
<reference evidence="2 3" key="1">
    <citation type="journal article" date="2013" name="Curr. Biol.">
        <title>The Genome of the Foraminiferan Reticulomyxa filosa.</title>
        <authorList>
            <person name="Glockner G."/>
            <person name="Hulsmann N."/>
            <person name="Schleicher M."/>
            <person name="Noegel A.A."/>
            <person name="Eichinger L."/>
            <person name="Gallinger C."/>
            <person name="Pawlowski J."/>
            <person name="Sierra R."/>
            <person name="Euteneuer U."/>
            <person name="Pillet L."/>
            <person name="Moustafa A."/>
            <person name="Platzer M."/>
            <person name="Groth M."/>
            <person name="Szafranski K."/>
            <person name="Schliwa M."/>
        </authorList>
    </citation>
    <scope>NUCLEOTIDE SEQUENCE [LARGE SCALE GENOMIC DNA]</scope>
</reference>
<dbReference type="EMBL" id="ASPP01023673">
    <property type="protein sequence ID" value="ETO10086.1"/>
    <property type="molecule type" value="Genomic_DNA"/>
</dbReference>
<dbReference type="AlphaFoldDB" id="X6M8U7"/>
<accession>X6M8U7</accession>
<evidence type="ECO:0000313" key="3">
    <source>
        <dbReference type="Proteomes" id="UP000023152"/>
    </source>
</evidence>
<organism evidence="2 3">
    <name type="scientific">Reticulomyxa filosa</name>
    <dbReference type="NCBI Taxonomy" id="46433"/>
    <lineage>
        <taxon>Eukaryota</taxon>
        <taxon>Sar</taxon>
        <taxon>Rhizaria</taxon>
        <taxon>Retaria</taxon>
        <taxon>Foraminifera</taxon>
        <taxon>Monothalamids</taxon>
        <taxon>Reticulomyxidae</taxon>
        <taxon>Reticulomyxa</taxon>
    </lineage>
</organism>
<keyword evidence="3" id="KW-1185">Reference proteome</keyword>
<evidence type="ECO:0000313" key="2">
    <source>
        <dbReference type="EMBL" id="ETO10086.1"/>
    </source>
</evidence>
<dbReference type="Proteomes" id="UP000023152">
    <property type="component" value="Unassembled WGS sequence"/>
</dbReference>
<protein>
    <submittedName>
        <fullName evidence="2">Uncharacterized protein</fullName>
    </submittedName>
</protein>
<gene>
    <name evidence="2" type="ORF">RFI_27290</name>
</gene>
<name>X6M8U7_RETFI</name>
<evidence type="ECO:0000256" key="1">
    <source>
        <dbReference type="SAM" id="Coils"/>
    </source>
</evidence>
<feature type="coiled-coil region" evidence="1">
    <location>
        <begin position="16"/>
        <end position="78"/>
    </location>
</feature>
<sequence>MELQKLIETNKHVNKKNVNQKRIQQLENLVNEQKLEIGQLNAKVATQETMLRQKSTALTKTRSELSEIEHRFEEYKMKGKENVDIGSPIQVLHSLNFPKKKKDDNDYPTYEYTPFFIFKINLPKKLMDACTIYFDAVKMVQNWIVKYDTLSQQSIKMLRQQKKNKKNKKNRAIRKKKKFTSKFKINAQL</sequence>
<comment type="caution">
    <text evidence="2">The sequence shown here is derived from an EMBL/GenBank/DDBJ whole genome shotgun (WGS) entry which is preliminary data.</text>
</comment>
<keyword evidence="1" id="KW-0175">Coiled coil</keyword>